<dbReference type="AlphaFoldDB" id="A0A6L6WMK5"/>
<dbReference type="PANTHER" id="PTHR30055">
    <property type="entry name" value="HTH-TYPE TRANSCRIPTIONAL REGULATOR RUTR"/>
    <property type="match status" value="1"/>
</dbReference>
<dbReference type="InterPro" id="IPR036271">
    <property type="entry name" value="Tet_transcr_reg_TetR-rel_C_sf"/>
</dbReference>
<evidence type="ECO:0000256" key="2">
    <source>
        <dbReference type="ARBA" id="ARBA00023015"/>
    </source>
</evidence>
<dbReference type="PROSITE" id="PS01081">
    <property type="entry name" value="HTH_TETR_1"/>
    <property type="match status" value="1"/>
</dbReference>
<keyword evidence="4" id="KW-0804">Transcription</keyword>
<organism evidence="7 8">
    <name type="scientific">Streptomyces typhae</name>
    <dbReference type="NCBI Taxonomy" id="2681492"/>
    <lineage>
        <taxon>Bacteria</taxon>
        <taxon>Bacillati</taxon>
        <taxon>Actinomycetota</taxon>
        <taxon>Actinomycetes</taxon>
        <taxon>Kitasatosporales</taxon>
        <taxon>Streptomycetaceae</taxon>
        <taxon>Streptomyces</taxon>
    </lineage>
</organism>
<dbReference type="PRINTS" id="PR00455">
    <property type="entry name" value="HTHTETR"/>
</dbReference>
<dbReference type="Gene3D" id="1.10.357.10">
    <property type="entry name" value="Tetracycline Repressor, domain 2"/>
    <property type="match status" value="1"/>
</dbReference>
<dbReference type="SUPFAM" id="SSF46689">
    <property type="entry name" value="Homeodomain-like"/>
    <property type="match status" value="1"/>
</dbReference>
<keyword evidence="3 5" id="KW-0238">DNA-binding</keyword>
<dbReference type="GO" id="GO:0000976">
    <property type="term" value="F:transcription cis-regulatory region binding"/>
    <property type="evidence" value="ECO:0007669"/>
    <property type="project" value="TreeGrafter"/>
</dbReference>
<evidence type="ECO:0000259" key="6">
    <source>
        <dbReference type="PROSITE" id="PS50977"/>
    </source>
</evidence>
<dbReference type="EMBL" id="WPNZ01000001">
    <property type="protein sequence ID" value="MVO83535.1"/>
    <property type="molecule type" value="Genomic_DNA"/>
</dbReference>
<evidence type="ECO:0000256" key="1">
    <source>
        <dbReference type="ARBA" id="ARBA00022491"/>
    </source>
</evidence>
<dbReference type="PROSITE" id="PS50977">
    <property type="entry name" value="HTH_TETR_2"/>
    <property type="match status" value="1"/>
</dbReference>
<dbReference type="Proteomes" id="UP000483802">
    <property type="component" value="Unassembled WGS sequence"/>
</dbReference>
<keyword evidence="1" id="KW-0678">Repressor</keyword>
<dbReference type="GO" id="GO:0003700">
    <property type="term" value="F:DNA-binding transcription factor activity"/>
    <property type="evidence" value="ECO:0007669"/>
    <property type="project" value="TreeGrafter"/>
</dbReference>
<keyword evidence="8" id="KW-1185">Reference proteome</keyword>
<dbReference type="Pfam" id="PF13977">
    <property type="entry name" value="TetR_C_6"/>
    <property type="match status" value="1"/>
</dbReference>
<dbReference type="PANTHER" id="PTHR30055:SF229">
    <property type="entry name" value="HTH-TYPE TRANSCRIPTIONAL REPRESSOR RV1474C"/>
    <property type="match status" value="1"/>
</dbReference>
<protein>
    <submittedName>
        <fullName evidence="7">TetR family transcriptional regulator</fullName>
    </submittedName>
</protein>
<dbReference type="InterPro" id="IPR001647">
    <property type="entry name" value="HTH_TetR"/>
</dbReference>
<evidence type="ECO:0000256" key="3">
    <source>
        <dbReference type="ARBA" id="ARBA00023125"/>
    </source>
</evidence>
<dbReference type="InterPro" id="IPR050109">
    <property type="entry name" value="HTH-type_TetR-like_transc_reg"/>
</dbReference>
<sequence>MARVSQAHLDARRRQILDGARRSFTRNGFHATSMQDVLTETGLSAGAVYRYFRGKDELIEAVASEAFADVSAAFETAAHGAPLRPLRPLHEVLTEVLDAVLRKQAEKAGATDPQAFPRLVIQVWGEAARNEPLRRTLNDGYSRMRGIWGELIEDYQKAGQLRTDVPPDRIVRTLLAVIQGFIIQRALFDEGAGEAISDGLRALTTMQA</sequence>
<dbReference type="Pfam" id="PF00440">
    <property type="entry name" value="TetR_N"/>
    <property type="match status" value="1"/>
</dbReference>
<evidence type="ECO:0000313" key="8">
    <source>
        <dbReference type="Proteomes" id="UP000483802"/>
    </source>
</evidence>
<accession>A0A6L6WMK5</accession>
<evidence type="ECO:0000313" key="7">
    <source>
        <dbReference type="EMBL" id="MVO83535.1"/>
    </source>
</evidence>
<evidence type="ECO:0000256" key="5">
    <source>
        <dbReference type="PROSITE-ProRule" id="PRU00335"/>
    </source>
</evidence>
<dbReference type="InterPro" id="IPR039538">
    <property type="entry name" value="BetI_C"/>
</dbReference>
<keyword evidence="2" id="KW-0805">Transcription regulation</keyword>
<name>A0A6L6WMK5_9ACTN</name>
<feature type="DNA-binding region" description="H-T-H motif" evidence="5">
    <location>
        <begin position="33"/>
        <end position="52"/>
    </location>
</feature>
<comment type="caution">
    <text evidence="7">The sequence shown here is derived from an EMBL/GenBank/DDBJ whole genome shotgun (WGS) entry which is preliminary data.</text>
</comment>
<dbReference type="RefSeq" id="WP_157163914.1">
    <property type="nucleotide sequence ID" value="NZ_WPNZ01000001.1"/>
</dbReference>
<dbReference type="SUPFAM" id="SSF48498">
    <property type="entry name" value="Tetracyclin repressor-like, C-terminal domain"/>
    <property type="match status" value="1"/>
</dbReference>
<feature type="domain" description="HTH tetR-type" evidence="6">
    <location>
        <begin position="10"/>
        <end position="70"/>
    </location>
</feature>
<proteinExistence type="predicted"/>
<dbReference type="InterPro" id="IPR023772">
    <property type="entry name" value="DNA-bd_HTH_TetR-type_CS"/>
</dbReference>
<evidence type="ECO:0000256" key="4">
    <source>
        <dbReference type="ARBA" id="ARBA00023163"/>
    </source>
</evidence>
<gene>
    <name evidence="7" type="ORF">GPA10_01860</name>
</gene>
<reference evidence="7 8" key="1">
    <citation type="submission" date="2019-11" db="EMBL/GenBank/DDBJ databases">
        <title>Streptomyces typhae sp. nov., a novel endophytic actinomycete isolated from the root of cattail pollen (Typha angustifolia L.).</title>
        <authorList>
            <person name="Peng C."/>
        </authorList>
    </citation>
    <scope>NUCLEOTIDE SEQUENCE [LARGE SCALE GENOMIC DNA]</scope>
    <source>
        <strain evidence="8">p1417</strain>
    </source>
</reference>
<dbReference type="InterPro" id="IPR009057">
    <property type="entry name" value="Homeodomain-like_sf"/>
</dbReference>